<dbReference type="InterPro" id="IPR027417">
    <property type="entry name" value="P-loop_NTPase"/>
</dbReference>
<dbReference type="PANTHER" id="PTHR47396:SF1">
    <property type="entry name" value="ATP-DEPENDENT HELICASE IRC3-RELATED"/>
    <property type="match status" value="1"/>
</dbReference>
<dbReference type="Pfam" id="PF08463">
    <property type="entry name" value="EcoEI_R_C"/>
    <property type="match status" value="1"/>
</dbReference>
<dbReference type="CDD" id="cd18799">
    <property type="entry name" value="SF2_C_EcoAI-like"/>
    <property type="match status" value="1"/>
</dbReference>
<dbReference type="Proteomes" id="UP000618445">
    <property type="component" value="Unassembled WGS sequence"/>
</dbReference>
<dbReference type="InterPro" id="IPR013670">
    <property type="entry name" value="EcoEI_R_C_dom"/>
</dbReference>
<organism evidence="3 4">
    <name type="scientific">Phormidium tenue FACHB-1050</name>
    <dbReference type="NCBI Taxonomy" id="2692857"/>
    <lineage>
        <taxon>Bacteria</taxon>
        <taxon>Bacillati</taxon>
        <taxon>Cyanobacteriota</taxon>
        <taxon>Cyanophyceae</taxon>
        <taxon>Oscillatoriophycideae</taxon>
        <taxon>Oscillatoriales</taxon>
        <taxon>Oscillatoriaceae</taxon>
        <taxon>Phormidium</taxon>
    </lineage>
</organism>
<keyword evidence="3" id="KW-0540">Nuclease</keyword>
<keyword evidence="4" id="KW-1185">Reference proteome</keyword>
<feature type="domain" description="Helicase C-terminal" evidence="2">
    <location>
        <begin position="666"/>
        <end position="836"/>
    </location>
</feature>
<dbReference type="GO" id="GO:0009035">
    <property type="term" value="F:type I site-specific deoxyribonuclease activity"/>
    <property type="evidence" value="ECO:0007669"/>
    <property type="project" value="UniProtKB-EC"/>
</dbReference>
<dbReference type="InterPro" id="IPR014001">
    <property type="entry name" value="Helicase_ATP-bd"/>
</dbReference>
<evidence type="ECO:0000259" key="1">
    <source>
        <dbReference type="PROSITE" id="PS51192"/>
    </source>
</evidence>
<dbReference type="Pfam" id="PF00271">
    <property type="entry name" value="Helicase_C"/>
    <property type="match status" value="1"/>
</dbReference>
<dbReference type="PROSITE" id="PS51192">
    <property type="entry name" value="HELICASE_ATP_BIND_1"/>
    <property type="match status" value="1"/>
</dbReference>
<evidence type="ECO:0000313" key="4">
    <source>
        <dbReference type="Proteomes" id="UP000618445"/>
    </source>
</evidence>
<dbReference type="InterPro" id="IPR007409">
    <property type="entry name" value="Restrct_endonuc_type1_HsdR_N"/>
</dbReference>
<evidence type="ECO:0000259" key="2">
    <source>
        <dbReference type="PROSITE" id="PS51194"/>
    </source>
</evidence>
<keyword evidence="3" id="KW-0378">Hydrolase</keyword>
<dbReference type="SMART" id="SM00487">
    <property type="entry name" value="DEXDc"/>
    <property type="match status" value="1"/>
</dbReference>
<dbReference type="InterPro" id="IPR006935">
    <property type="entry name" value="Helicase/UvrB_N"/>
</dbReference>
<dbReference type="CDD" id="cd18032">
    <property type="entry name" value="DEXHc_RE_I_III_res"/>
    <property type="match status" value="1"/>
</dbReference>
<evidence type="ECO:0000313" key="3">
    <source>
        <dbReference type="EMBL" id="MBD2318174.1"/>
    </source>
</evidence>
<dbReference type="RefSeq" id="WP_190578977.1">
    <property type="nucleotide sequence ID" value="NZ_CAWPQU010000018.1"/>
</dbReference>
<accession>A0ABR8CBX5</accession>
<dbReference type="NCBIfam" id="NF008521">
    <property type="entry name" value="PRK11448.1"/>
    <property type="match status" value="1"/>
</dbReference>
<sequence length="1101" mass="125590">MKASTNSAFLREHDVELVRLGTLAERSYHNDPVACLFRLRVFGEFLAKLVAARVGLYEDVEESQVQLLNRLRDRGIIHGQIDRLFHELRKTGNRAVHDSVGDRRTALSILKYAHQLGIWFHRTWGKAKDFVAPEYCEPTPPEVTARQLESALLDERSARTQAEQLAAEIAQELQTALQHLAEIQAQQAQNSEANLKRIIPRSQAAAAKVELDEQETRRLIDTQLRDVGWEVDSEELTYGKGVRPVRGGNLAIAEYPTRKGAADYALFVGLQLVGIIEAKRESKDVSGAIDQAHRYARSLRASDNFQLAKGAPWGDLEPFQVPFVFATNGRPYLAQLDTKSGIWFRDVRRATNQRRAIAGWYSPEGLIDLLEQDFDHAHEQLAQEQFNYGFDLRAYQIKAITAIEAALQEDRRSLLLAMATGTGKTKTCIALIYRLLKTKRFRRILFLVDRTSLGHQAIAAFKETKMELLQAFTDIYEVKELKDASCDRETKVHVATVQSFVRRIMYPSDSAPSPNVDDYDCVLIDECHRGYLLDRELSTIELEFRDFEDYVSKYRRVVEYFDAVRIGITATPALHTSEIFGEPIFQYTYAEAVIDKFLIDYESPHLIQTELAQSGIVWEKGAEIEVIDPRTGKRDLSRTADEVKVEIKDFNKKVITPAFNRVVCEYLAEQIDPMLEEKTLIFCATDDHADLVVKLLKEALIAKYGEVEDEAVQKITGASDRPLELIKKYRNEQLPKIAVTVDLLTTGIDVPKICNIVFLRRVNSRILFEQMLGRATRPCTEIGKDRFRVFDAVNIFGVMSQFTEMKPVAVIPKISCEKLVQELTRTSDPRHHQEILPQLFARIQRKMRRANLAKREQLEAIAGLSLEHLLDDLRASKPSQLANWFRDRPDFASVIDLPDDRTMPVFISYHPDRLVAVQRGYGVAEDGSIYSTRPDEYLQLFQKFLADNLNLIPALMVAVQSPKDLTRAQLKELQMLLEENRFRESDLQGAWRDRKNEDIAASIIGFIRQAAIGDALIPYSDRVDRAVRKIMSSRSWTAPQRQLLERIGKQLKAETIVDREALDRGAFKTEYGGFVRLNRTFNGELLAVLESINEEIWQDMG</sequence>
<dbReference type="Gene3D" id="3.40.50.300">
    <property type="entry name" value="P-loop containing nucleotide triphosphate hydrolases"/>
    <property type="match status" value="2"/>
</dbReference>
<feature type="domain" description="Helicase ATP-binding" evidence="1">
    <location>
        <begin position="405"/>
        <end position="590"/>
    </location>
</feature>
<dbReference type="Pfam" id="PF04851">
    <property type="entry name" value="ResIII"/>
    <property type="match status" value="1"/>
</dbReference>
<dbReference type="Pfam" id="PF04313">
    <property type="entry name" value="HSDR_N"/>
    <property type="match status" value="1"/>
</dbReference>
<dbReference type="PANTHER" id="PTHR47396">
    <property type="entry name" value="TYPE I RESTRICTION ENZYME ECOKI R PROTEIN"/>
    <property type="match status" value="1"/>
</dbReference>
<reference evidence="3 4" key="1">
    <citation type="journal article" date="2020" name="ISME J.">
        <title>Comparative genomics reveals insights into cyanobacterial evolution and habitat adaptation.</title>
        <authorList>
            <person name="Chen M.Y."/>
            <person name="Teng W.K."/>
            <person name="Zhao L."/>
            <person name="Hu C.X."/>
            <person name="Zhou Y.K."/>
            <person name="Han B.P."/>
            <person name="Song L.R."/>
            <person name="Shu W.S."/>
        </authorList>
    </citation>
    <scope>NUCLEOTIDE SEQUENCE [LARGE SCALE GENOMIC DNA]</scope>
    <source>
        <strain evidence="3 4">FACHB-1050</strain>
    </source>
</reference>
<proteinExistence type="predicted"/>
<dbReference type="Gene3D" id="3.90.1570.30">
    <property type="match status" value="1"/>
</dbReference>
<dbReference type="InterPro" id="IPR001650">
    <property type="entry name" value="Helicase_C-like"/>
</dbReference>
<dbReference type="EC" id="3.1.21.3" evidence="3"/>
<keyword evidence="3" id="KW-0255">Endonuclease</keyword>
<dbReference type="SUPFAM" id="SSF52540">
    <property type="entry name" value="P-loop containing nucleoside triphosphate hydrolases"/>
    <property type="match status" value="1"/>
</dbReference>
<dbReference type="PROSITE" id="PS51194">
    <property type="entry name" value="HELICASE_CTER"/>
    <property type="match status" value="1"/>
</dbReference>
<gene>
    <name evidence="3" type="primary">hsdR</name>
    <name evidence="3" type="ORF">H6G05_15130</name>
</gene>
<dbReference type="InterPro" id="IPR050742">
    <property type="entry name" value="Helicase_Restrict-Modif_Enz"/>
</dbReference>
<name>A0ABR8CBX5_9CYAN</name>
<dbReference type="EMBL" id="JACJQY010000025">
    <property type="protein sequence ID" value="MBD2318174.1"/>
    <property type="molecule type" value="Genomic_DNA"/>
</dbReference>
<comment type="caution">
    <text evidence="3">The sequence shown here is derived from an EMBL/GenBank/DDBJ whole genome shotgun (WGS) entry which is preliminary data.</text>
</comment>
<protein>
    <submittedName>
        <fullName evidence="3">Type I restriction-modification system endonuclease</fullName>
        <ecNumber evidence="3">3.1.21.3</ecNumber>
    </submittedName>
</protein>